<keyword evidence="3" id="KW-1185">Reference proteome</keyword>
<comment type="caution">
    <text evidence="2">The sequence shown here is derived from an EMBL/GenBank/DDBJ whole genome shotgun (WGS) entry which is preliminary data.</text>
</comment>
<feature type="compositionally biased region" description="Basic and acidic residues" evidence="1">
    <location>
        <begin position="164"/>
        <end position="175"/>
    </location>
</feature>
<dbReference type="InterPro" id="IPR027973">
    <property type="entry name" value="FSAF1-like"/>
</dbReference>
<accession>A0A9W6ZIT7</accession>
<dbReference type="EMBL" id="BRXW01000425">
    <property type="protein sequence ID" value="GMH53511.1"/>
    <property type="molecule type" value="Genomic_DNA"/>
</dbReference>
<name>A0A9W6ZIT7_9STRA</name>
<gene>
    <name evidence="2" type="ORF">TrLO_g195</name>
</gene>
<feature type="compositionally biased region" description="Low complexity" evidence="1">
    <location>
        <begin position="45"/>
        <end position="57"/>
    </location>
</feature>
<feature type="region of interest" description="Disordered" evidence="1">
    <location>
        <begin position="32"/>
        <end position="68"/>
    </location>
</feature>
<proteinExistence type="predicted"/>
<feature type="compositionally biased region" description="Polar residues" evidence="1">
    <location>
        <begin position="32"/>
        <end position="44"/>
    </location>
</feature>
<evidence type="ECO:0000313" key="2">
    <source>
        <dbReference type="EMBL" id="GMH53511.1"/>
    </source>
</evidence>
<organism evidence="2 3">
    <name type="scientific">Triparma laevis f. longispina</name>
    <dbReference type="NCBI Taxonomy" id="1714387"/>
    <lineage>
        <taxon>Eukaryota</taxon>
        <taxon>Sar</taxon>
        <taxon>Stramenopiles</taxon>
        <taxon>Ochrophyta</taxon>
        <taxon>Bolidophyceae</taxon>
        <taxon>Parmales</taxon>
        <taxon>Triparmaceae</taxon>
        <taxon>Triparma</taxon>
    </lineage>
</organism>
<dbReference type="OrthoDB" id="204483at2759"/>
<evidence type="ECO:0000313" key="3">
    <source>
        <dbReference type="Proteomes" id="UP001165122"/>
    </source>
</evidence>
<feature type="region of interest" description="Disordered" evidence="1">
    <location>
        <begin position="150"/>
        <end position="197"/>
    </location>
</feature>
<evidence type="ECO:0000256" key="1">
    <source>
        <dbReference type="SAM" id="MobiDB-lite"/>
    </source>
</evidence>
<protein>
    <submittedName>
        <fullName evidence="2">Uncharacterized protein</fullName>
    </submittedName>
</protein>
<dbReference type="AlphaFoldDB" id="A0A9W6ZIT7"/>
<dbReference type="Proteomes" id="UP001165122">
    <property type="component" value="Unassembled WGS sequence"/>
</dbReference>
<sequence>MAGSKKRRRREVQVVEDKSDFPWQTSALTLFTSPPRLQSLQKQNSTDPSHPPSSSAHPTPPSNLSSDEVQKYKKFATKISSNDDFNKMFKDVQTKGQQQFTGYAKKLYKEEDYEKKTGKKLKRQSVPRNILAGMIKKQAGKEEKADRIAREAGIVTAKKKKGERKSYSEASRKDSQQSGPAPNIGFMSGGMFKVKNK</sequence>
<dbReference type="Pfam" id="PF15375">
    <property type="entry name" value="FSAF1"/>
    <property type="match status" value="1"/>
</dbReference>
<reference evidence="3" key="1">
    <citation type="journal article" date="2023" name="Commun. Biol.">
        <title>Genome analysis of Parmales, the sister group of diatoms, reveals the evolutionary specialization of diatoms from phago-mixotrophs to photoautotrophs.</title>
        <authorList>
            <person name="Ban H."/>
            <person name="Sato S."/>
            <person name="Yoshikawa S."/>
            <person name="Yamada K."/>
            <person name="Nakamura Y."/>
            <person name="Ichinomiya M."/>
            <person name="Sato N."/>
            <person name="Blanc-Mathieu R."/>
            <person name="Endo H."/>
            <person name="Kuwata A."/>
            <person name="Ogata H."/>
        </authorList>
    </citation>
    <scope>NUCLEOTIDE SEQUENCE [LARGE SCALE GENOMIC DNA]</scope>
    <source>
        <strain evidence="3">NIES 3700</strain>
    </source>
</reference>